<dbReference type="InterPro" id="IPR023214">
    <property type="entry name" value="HAD_sf"/>
</dbReference>
<evidence type="ECO:0000256" key="6">
    <source>
        <dbReference type="ARBA" id="ARBA00023016"/>
    </source>
</evidence>
<feature type="compositionally biased region" description="Polar residues" evidence="9">
    <location>
        <begin position="1"/>
        <end position="17"/>
    </location>
</feature>
<dbReference type="Gene3D" id="3.40.50.1000">
    <property type="entry name" value="HAD superfamily/HAD-like"/>
    <property type="match status" value="2"/>
</dbReference>
<evidence type="ECO:0000256" key="9">
    <source>
        <dbReference type="SAM" id="MobiDB-lite"/>
    </source>
</evidence>
<reference evidence="10 11" key="1">
    <citation type="submission" date="2024-01" db="EMBL/GenBank/DDBJ databases">
        <title>The genomes of 5 underutilized Papilionoideae crops provide insights into root nodulation and disease resistanc.</title>
        <authorList>
            <person name="Yuan L."/>
        </authorList>
    </citation>
    <scope>NUCLEOTIDE SEQUENCE [LARGE SCALE GENOMIC DNA]</scope>
    <source>
        <strain evidence="10">ZHUSHIDOU_FW_LH</strain>
        <tissue evidence="10">Leaf</tissue>
    </source>
</reference>
<dbReference type="PANTHER" id="PTHR43768:SF24">
    <property type="entry name" value="TREHALOSE 6-PHOSPHATE PHOSPHATASE"/>
    <property type="match status" value="1"/>
</dbReference>
<protein>
    <recommendedName>
        <fullName evidence="8">Trehalose 6-phosphate phosphatase</fullName>
        <ecNumber evidence="8">3.1.3.12</ecNumber>
    </recommendedName>
</protein>
<evidence type="ECO:0000256" key="3">
    <source>
        <dbReference type="ARBA" id="ARBA00005199"/>
    </source>
</evidence>
<dbReference type="Pfam" id="PF02358">
    <property type="entry name" value="Trehalose_PPase"/>
    <property type="match status" value="1"/>
</dbReference>
<dbReference type="InterPro" id="IPR006379">
    <property type="entry name" value="HAD-SF_hydro_IIB"/>
</dbReference>
<comment type="caution">
    <text evidence="10">The sequence shown here is derived from an EMBL/GenBank/DDBJ whole genome shotgun (WGS) entry which is preliminary data.</text>
</comment>
<comment type="catalytic activity">
    <reaction evidence="1 8">
        <text>alpha,alpha-trehalose 6-phosphate + H2O = alpha,alpha-trehalose + phosphate</text>
        <dbReference type="Rhea" id="RHEA:23420"/>
        <dbReference type="ChEBI" id="CHEBI:15377"/>
        <dbReference type="ChEBI" id="CHEBI:16551"/>
        <dbReference type="ChEBI" id="CHEBI:43474"/>
        <dbReference type="ChEBI" id="CHEBI:58429"/>
        <dbReference type="EC" id="3.1.3.12"/>
    </reaction>
</comment>
<dbReference type="InterPro" id="IPR036412">
    <property type="entry name" value="HAD-like_sf"/>
</dbReference>
<keyword evidence="11" id="KW-1185">Reference proteome</keyword>
<evidence type="ECO:0000256" key="1">
    <source>
        <dbReference type="ARBA" id="ARBA00000500"/>
    </source>
</evidence>
<evidence type="ECO:0000313" key="11">
    <source>
        <dbReference type="Proteomes" id="UP001372338"/>
    </source>
</evidence>
<name>A0AAN9P0W3_CROPI</name>
<dbReference type="FunFam" id="3.40.50.1000:FF:000175">
    <property type="entry name" value="Trehalose 6-phosphate phosphatase"/>
    <property type="match status" value="1"/>
</dbReference>
<accession>A0AAN9P0W3</accession>
<gene>
    <name evidence="10" type="ORF">RIF29_11519</name>
</gene>
<dbReference type="AlphaFoldDB" id="A0AAN9P0W3"/>
<dbReference type="InterPro" id="IPR044651">
    <property type="entry name" value="OTSB-like"/>
</dbReference>
<keyword evidence="6" id="KW-0346">Stress response</keyword>
<feature type="region of interest" description="Disordered" evidence="9">
    <location>
        <begin position="1"/>
        <end position="24"/>
    </location>
</feature>
<comment type="function">
    <text evidence="7">Removes the phosphate from trehalose 6-phosphate to produce free trehalose. Trehalose accumulation in plant may improve abiotic stress tolerance.</text>
</comment>
<comment type="pathway">
    <text evidence="3 8">Glycan biosynthesis; trehalose biosynthesis.</text>
</comment>
<proteinExistence type="inferred from homology"/>
<dbReference type="Proteomes" id="UP001372338">
    <property type="component" value="Unassembled WGS sequence"/>
</dbReference>
<evidence type="ECO:0000256" key="4">
    <source>
        <dbReference type="ARBA" id="ARBA00008770"/>
    </source>
</evidence>
<dbReference type="InterPro" id="IPR003337">
    <property type="entry name" value="Trehalose_PPase"/>
</dbReference>
<evidence type="ECO:0000256" key="7">
    <source>
        <dbReference type="ARBA" id="ARBA00025274"/>
    </source>
</evidence>
<dbReference type="GO" id="GO:0005992">
    <property type="term" value="P:trehalose biosynthetic process"/>
    <property type="evidence" value="ECO:0007669"/>
    <property type="project" value="InterPro"/>
</dbReference>
<evidence type="ECO:0000256" key="8">
    <source>
        <dbReference type="RuleBase" id="RU361117"/>
    </source>
</evidence>
<dbReference type="SUPFAM" id="SSF56784">
    <property type="entry name" value="HAD-like"/>
    <property type="match status" value="1"/>
</dbReference>
<organism evidence="10 11">
    <name type="scientific">Crotalaria pallida</name>
    <name type="common">Smooth rattlebox</name>
    <name type="synonym">Crotalaria striata</name>
    <dbReference type="NCBI Taxonomy" id="3830"/>
    <lineage>
        <taxon>Eukaryota</taxon>
        <taxon>Viridiplantae</taxon>
        <taxon>Streptophyta</taxon>
        <taxon>Embryophyta</taxon>
        <taxon>Tracheophyta</taxon>
        <taxon>Spermatophyta</taxon>
        <taxon>Magnoliopsida</taxon>
        <taxon>eudicotyledons</taxon>
        <taxon>Gunneridae</taxon>
        <taxon>Pentapetalae</taxon>
        <taxon>rosids</taxon>
        <taxon>fabids</taxon>
        <taxon>Fabales</taxon>
        <taxon>Fabaceae</taxon>
        <taxon>Papilionoideae</taxon>
        <taxon>50 kb inversion clade</taxon>
        <taxon>genistoids sensu lato</taxon>
        <taxon>core genistoids</taxon>
        <taxon>Crotalarieae</taxon>
        <taxon>Crotalaria</taxon>
    </lineage>
</organism>
<dbReference type="NCBIfam" id="TIGR01484">
    <property type="entry name" value="HAD-SF-IIB"/>
    <property type="match status" value="1"/>
</dbReference>
<comment type="similarity">
    <text evidence="4 8">Belongs to the trehalose phosphatase family.</text>
</comment>
<evidence type="ECO:0000313" key="10">
    <source>
        <dbReference type="EMBL" id="KAK7282606.1"/>
    </source>
</evidence>
<evidence type="ECO:0000256" key="2">
    <source>
        <dbReference type="ARBA" id="ARBA00001968"/>
    </source>
</evidence>
<sequence length="348" mass="39077">MGFQTSHPTKLITQSIIKSKDESSDADERSLIQRALNLTDQTLVNANSIPSSSHYSSWIARHPSALHSFDRLMKAAIGKRIIVFLDYDGTLSPIISDPDRAFMSDEMRAAVSEIATYFPTAIISGRSIDKVKDFVKLNNLYYAGSHGMDIMAPPVRSSDSDSELSDIGNGVPFQPAKKFLPAIRELLRRLENEVKEIEGAKLEDNGFCISVHFRHVQEEDYGFLEEKVKSVIEMNPQFRVTEGIKVMEIRPSIEWNKGNAVEYFLDTLGLSNSSNILPLYIGDDRTDEDAFKAIQSRGQGYPIIVSSTPRETNALYSLRDPSEVLIFLSRLAKWKKNSHLSKKPLIFG</sequence>
<dbReference type="NCBIfam" id="TIGR00685">
    <property type="entry name" value="T6PP"/>
    <property type="match status" value="1"/>
</dbReference>
<comment type="cofactor">
    <cofactor evidence="2 8">
        <name>a divalent metal cation</name>
        <dbReference type="ChEBI" id="CHEBI:60240"/>
    </cofactor>
</comment>
<dbReference type="EC" id="3.1.3.12" evidence="8"/>
<dbReference type="GO" id="GO:0004805">
    <property type="term" value="F:trehalose-phosphatase activity"/>
    <property type="evidence" value="ECO:0007669"/>
    <property type="project" value="UniProtKB-EC"/>
</dbReference>
<keyword evidence="5 8" id="KW-0378">Hydrolase</keyword>
<dbReference type="EMBL" id="JAYWIO010000002">
    <property type="protein sequence ID" value="KAK7282606.1"/>
    <property type="molecule type" value="Genomic_DNA"/>
</dbReference>
<dbReference type="PANTHER" id="PTHR43768">
    <property type="entry name" value="TREHALOSE 6-PHOSPHATE PHOSPHATASE"/>
    <property type="match status" value="1"/>
</dbReference>
<evidence type="ECO:0000256" key="5">
    <source>
        <dbReference type="ARBA" id="ARBA00022801"/>
    </source>
</evidence>